<dbReference type="SUPFAM" id="SSF55961">
    <property type="entry name" value="Bet v1-like"/>
    <property type="match status" value="1"/>
</dbReference>
<dbReference type="SUPFAM" id="SSF55136">
    <property type="entry name" value="Probable bacterial effector-binding domain"/>
    <property type="match status" value="1"/>
</dbReference>
<sequence length="311" mass="35420">MNMLSYQVCRDIEIEKTPEFITEFISNFKNWPDWSPWLIMERNCTLTYNGDLGNIQSGYEWSGNLVGAGSMVLTSKSDTQLEMSLTFLRPFKSSAIIKFKAEPTASGTRLSWVMESRVPWFLFFLKGMFKSMIGMDYDRGLLMLKSLVETGEVHSELTLVGNSMLPATHYIALENGAGIQDMGPTMQGDIVKLDEFLAEQNIESSGEMFALYDRMDMATMHFDFHTCYPISEPVNVPEPFICGYLKASETYVVEHTGAYQFLGNAWSMAMMAARHNKVKVTRKPMGIERYVDNPNNVEITKLRTEIVLFKK</sequence>
<accession>A0AAV5NWF2</accession>
<evidence type="ECO:0000259" key="1">
    <source>
        <dbReference type="Pfam" id="PF06445"/>
    </source>
</evidence>
<evidence type="ECO:0000313" key="2">
    <source>
        <dbReference type="EMBL" id="GLQ74932.1"/>
    </source>
</evidence>
<dbReference type="Pfam" id="PF06445">
    <property type="entry name" value="GyrI-like"/>
    <property type="match status" value="1"/>
</dbReference>
<dbReference type="Proteomes" id="UP001156690">
    <property type="component" value="Unassembled WGS sequence"/>
</dbReference>
<dbReference type="CDD" id="cd07818">
    <property type="entry name" value="SRPBCC_1"/>
    <property type="match status" value="1"/>
</dbReference>
<dbReference type="InterPro" id="IPR011256">
    <property type="entry name" value="Reg_factor_effector_dom_sf"/>
</dbReference>
<name>A0AAV5NWF2_9VIBR</name>
<proteinExistence type="predicted"/>
<dbReference type="EMBL" id="BSNX01000067">
    <property type="protein sequence ID" value="GLQ74932.1"/>
    <property type="molecule type" value="Genomic_DNA"/>
</dbReference>
<reference evidence="3" key="1">
    <citation type="journal article" date="2019" name="Int. J. Syst. Evol. Microbiol.">
        <title>The Global Catalogue of Microorganisms (GCM) 10K type strain sequencing project: providing services to taxonomists for standard genome sequencing and annotation.</title>
        <authorList>
            <consortium name="The Broad Institute Genomics Platform"/>
            <consortium name="The Broad Institute Genome Sequencing Center for Infectious Disease"/>
            <person name="Wu L."/>
            <person name="Ma J."/>
        </authorList>
    </citation>
    <scope>NUCLEOTIDE SEQUENCE [LARGE SCALE GENOMIC DNA]</scope>
    <source>
        <strain evidence="3">NBRC 15640</strain>
    </source>
</reference>
<organism evidence="2 3">
    <name type="scientific">Vibrio penaeicida</name>
    <dbReference type="NCBI Taxonomy" id="104609"/>
    <lineage>
        <taxon>Bacteria</taxon>
        <taxon>Pseudomonadati</taxon>
        <taxon>Pseudomonadota</taxon>
        <taxon>Gammaproteobacteria</taxon>
        <taxon>Vibrionales</taxon>
        <taxon>Vibrionaceae</taxon>
        <taxon>Vibrio</taxon>
    </lineage>
</organism>
<dbReference type="InterPro" id="IPR023393">
    <property type="entry name" value="START-like_dom_sf"/>
</dbReference>
<dbReference type="Pfam" id="PF10604">
    <property type="entry name" value="Polyketide_cyc2"/>
    <property type="match status" value="1"/>
</dbReference>
<dbReference type="AlphaFoldDB" id="A0AAV5NWF2"/>
<dbReference type="InterPro" id="IPR029442">
    <property type="entry name" value="GyrI-like"/>
</dbReference>
<protein>
    <submittedName>
        <fullName evidence="2">Transcriptional regulator</fullName>
    </submittedName>
</protein>
<comment type="caution">
    <text evidence="2">The sequence shown here is derived from an EMBL/GenBank/DDBJ whole genome shotgun (WGS) entry which is preliminary data.</text>
</comment>
<dbReference type="Gene3D" id="3.20.80.10">
    <property type="entry name" value="Regulatory factor, effector binding domain"/>
    <property type="match status" value="1"/>
</dbReference>
<gene>
    <name evidence="2" type="ORF">GCM10007932_42940</name>
</gene>
<keyword evidence="3" id="KW-1185">Reference proteome</keyword>
<dbReference type="Gene3D" id="3.30.530.20">
    <property type="match status" value="1"/>
</dbReference>
<evidence type="ECO:0000313" key="3">
    <source>
        <dbReference type="Proteomes" id="UP001156690"/>
    </source>
</evidence>
<feature type="domain" description="GyrI-like small molecule binding" evidence="1">
    <location>
        <begin position="165"/>
        <end position="307"/>
    </location>
</feature>
<dbReference type="InterPro" id="IPR019587">
    <property type="entry name" value="Polyketide_cyclase/dehydratase"/>
</dbReference>